<name>A0A6N4RD45_BLAVI</name>
<dbReference type="InterPro" id="IPR053927">
    <property type="entry name" value="FlgK_helical"/>
</dbReference>
<dbReference type="PANTHER" id="PTHR30033">
    <property type="entry name" value="FLAGELLAR HOOK-ASSOCIATED PROTEIN 1"/>
    <property type="match status" value="1"/>
</dbReference>
<evidence type="ECO:0000256" key="1">
    <source>
        <dbReference type="ARBA" id="ARBA00004117"/>
    </source>
</evidence>
<dbReference type="Pfam" id="PF06429">
    <property type="entry name" value="Flg_bbr_C"/>
    <property type="match status" value="1"/>
</dbReference>
<evidence type="ECO:0000256" key="3">
    <source>
        <dbReference type="ARBA" id="ARBA00009677"/>
    </source>
</evidence>
<dbReference type="PANTHER" id="PTHR30033:SF1">
    <property type="entry name" value="FLAGELLAR HOOK-ASSOCIATED PROTEIN 1"/>
    <property type="match status" value="1"/>
</dbReference>
<keyword evidence="7" id="KW-0175">Coiled coil</keyword>
<sequence length="604" mass="62725">MSLTSALRIGVSGMQYSQLALGTISHNVVNANTPGFSRQVVQASAASTAGFGAGVQLETIQRITDRFLVSRMLTAGSGSAYAATKSSYMTSLENTFSTAGSGGGLESIVGGFVSSMNSLANDPSNSSLRRSTVEKAELTAQALNNTAADLKQVAKDADNQITSELDTVNQLLKDIYLLGRQISEVTTSSNGGNTNDLMDARDQKISQLSSTFGIQVSYDAENNGVRILTESGRKLLDSSGYVQLSRGASSGDYPTIVAQNVRQDGSLAEAKMVIDPADLTTGKIKALAEIRDEVVPDLMRQLDEFTETFTAALNKLSSQGTSYPPQRSLTSANTADLAAPTTDLLTNGFASLSGATLNISTTTTIGGVIATTVGTPITLTPVMPAGTLSLQDIADQINNNPAIGNAALGGTAGVIATAATDADGNPYLKIEAADPNARVVMANAGATDVLGTLGMNNLFTGSTAATVAVRSDISANPDRFPVARMNTAGGVSSTDGQNIVAMAQIGDTRLTFDAAGSLGTQTVTGVSYLNTISSNLAVSTSAARDNETFSYNLYTQSQELVTSTSGVNLNEELAQMLVYQNSFQASARIINVVNDLLQELINII</sequence>
<keyword evidence="11" id="KW-0969">Cilium</keyword>
<dbReference type="EMBL" id="VAFM01000001">
    <property type="protein sequence ID" value="TKW61925.1"/>
    <property type="molecule type" value="Genomic_DNA"/>
</dbReference>
<dbReference type="Pfam" id="PF00460">
    <property type="entry name" value="Flg_bb_rod"/>
    <property type="match status" value="1"/>
</dbReference>
<evidence type="ECO:0000256" key="7">
    <source>
        <dbReference type="SAM" id="Coils"/>
    </source>
</evidence>
<evidence type="ECO:0000256" key="5">
    <source>
        <dbReference type="ARBA" id="ARBA00022525"/>
    </source>
</evidence>
<organism evidence="11 12">
    <name type="scientific">Blastochloris viridis</name>
    <name type="common">Rhodopseudomonas viridis</name>
    <dbReference type="NCBI Taxonomy" id="1079"/>
    <lineage>
        <taxon>Bacteria</taxon>
        <taxon>Pseudomonadati</taxon>
        <taxon>Pseudomonadota</taxon>
        <taxon>Alphaproteobacteria</taxon>
        <taxon>Hyphomicrobiales</taxon>
        <taxon>Blastochloridaceae</taxon>
        <taxon>Blastochloris</taxon>
    </lineage>
</organism>
<keyword evidence="5" id="KW-0964">Secreted</keyword>
<comment type="similarity">
    <text evidence="3">Belongs to the flagella basal body rod proteins family.</text>
</comment>
<dbReference type="GO" id="GO:0009424">
    <property type="term" value="C:bacterial-type flagellum hook"/>
    <property type="evidence" value="ECO:0007669"/>
    <property type="project" value="InterPro"/>
</dbReference>
<dbReference type="GO" id="GO:0005198">
    <property type="term" value="F:structural molecule activity"/>
    <property type="evidence" value="ECO:0007669"/>
    <property type="project" value="InterPro"/>
</dbReference>
<gene>
    <name evidence="11" type="primary">flgK</name>
    <name evidence="11" type="ORF">DI628_04700</name>
</gene>
<evidence type="ECO:0000256" key="6">
    <source>
        <dbReference type="ARBA" id="ARBA00023143"/>
    </source>
</evidence>
<evidence type="ECO:0000313" key="11">
    <source>
        <dbReference type="EMBL" id="TKW61925.1"/>
    </source>
</evidence>
<keyword evidence="11" id="KW-0282">Flagellum</keyword>
<keyword evidence="11" id="KW-0966">Cell projection</keyword>
<feature type="coiled-coil region" evidence="7">
    <location>
        <begin position="133"/>
        <end position="160"/>
    </location>
</feature>
<evidence type="ECO:0000256" key="4">
    <source>
        <dbReference type="ARBA" id="ARBA00016244"/>
    </source>
</evidence>
<dbReference type="Pfam" id="PF22638">
    <property type="entry name" value="FlgK_D1"/>
    <property type="match status" value="1"/>
</dbReference>
<dbReference type="SUPFAM" id="SSF64518">
    <property type="entry name" value="Phase 1 flagellin"/>
    <property type="match status" value="1"/>
</dbReference>
<dbReference type="GO" id="GO:0005576">
    <property type="term" value="C:extracellular region"/>
    <property type="evidence" value="ECO:0007669"/>
    <property type="project" value="UniProtKB-SubCell"/>
</dbReference>
<comment type="subcellular location">
    <subcellularLocation>
        <location evidence="1">Bacterial flagellum basal body</location>
    </subcellularLocation>
    <subcellularLocation>
        <location evidence="2">Secreted</location>
    </subcellularLocation>
</comment>
<accession>A0A6N4RD45</accession>
<evidence type="ECO:0000259" key="9">
    <source>
        <dbReference type="Pfam" id="PF06429"/>
    </source>
</evidence>
<evidence type="ECO:0000259" key="8">
    <source>
        <dbReference type="Pfam" id="PF00460"/>
    </source>
</evidence>
<dbReference type="InterPro" id="IPR002371">
    <property type="entry name" value="FlgK"/>
</dbReference>
<evidence type="ECO:0000259" key="10">
    <source>
        <dbReference type="Pfam" id="PF22638"/>
    </source>
</evidence>
<dbReference type="GO" id="GO:0044780">
    <property type="term" value="P:bacterial-type flagellum assembly"/>
    <property type="evidence" value="ECO:0007669"/>
    <property type="project" value="InterPro"/>
</dbReference>
<evidence type="ECO:0000313" key="12">
    <source>
        <dbReference type="Proteomes" id="UP000320948"/>
    </source>
</evidence>
<comment type="caution">
    <text evidence="11">The sequence shown here is derived from an EMBL/GenBank/DDBJ whole genome shotgun (WGS) entry which is preliminary data.</text>
</comment>
<feature type="domain" description="Flagellar basal-body/hook protein C-terminal" evidence="9">
    <location>
        <begin position="563"/>
        <end position="603"/>
    </location>
</feature>
<proteinExistence type="inferred from homology"/>
<dbReference type="Proteomes" id="UP000320948">
    <property type="component" value="Unassembled WGS sequence"/>
</dbReference>
<dbReference type="InterPro" id="IPR001444">
    <property type="entry name" value="Flag_bb_rod_N"/>
</dbReference>
<keyword evidence="6" id="KW-0975">Bacterial flagellum</keyword>
<feature type="domain" description="Flagellar basal body rod protein N-terminal" evidence="8">
    <location>
        <begin position="7"/>
        <end position="36"/>
    </location>
</feature>
<feature type="domain" description="Flagellar hook-associated protein FlgK helical" evidence="10">
    <location>
        <begin position="90"/>
        <end position="322"/>
    </location>
</feature>
<dbReference type="InterPro" id="IPR010930">
    <property type="entry name" value="Flg_bb/hook_C_dom"/>
</dbReference>
<dbReference type="GO" id="GO:0009425">
    <property type="term" value="C:bacterial-type flagellum basal body"/>
    <property type="evidence" value="ECO:0007669"/>
    <property type="project" value="UniProtKB-SubCell"/>
</dbReference>
<evidence type="ECO:0000256" key="2">
    <source>
        <dbReference type="ARBA" id="ARBA00004613"/>
    </source>
</evidence>
<dbReference type="AlphaFoldDB" id="A0A6N4RD45"/>
<reference evidence="11 12" key="1">
    <citation type="journal article" date="2017" name="Nat. Commun.">
        <title>In situ click chemistry generation of cyclooxygenase-2 inhibitors.</title>
        <authorList>
            <person name="Bhardwaj A."/>
            <person name="Kaur J."/>
            <person name="Wuest M."/>
            <person name="Wuest F."/>
        </authorList>
    </citation>
    <scope>NUCLEOTIDE SEQUENCE [LARGE SCALE GENOMIC DNA]</scope>
    <source>
        <strain evidence="11">S2_018_000_R2_106</strain>
    </source>
</reference>
<dbReference type="NCBIfam" id="TIGR02492">
    <property type="entry name" value="flgK_ends"/>
    <property type="match status" value="1"/>
</dbReference>
<protein>
    <recommendedName>
        <fullName evidence="4">Flagellar hook-associated protein 1</fullName>
    </recommendedName>
</protein>